<name>A0A0M5MK95_9NOSO</name>
<dbReference type="PATRIC" id="fig|224013.5.peg.335"/>
<organism evidence="1 2">
    <name type="scientific">Nostoc piscinale CENA21</name>
    <dbReference type="NCBI Taxonomy" id="224013"/>
    <lineage>
        <taxon>Bacteria</taxon>
        <taxon>Bacillati</taxon>
        <taxon>Cyanobacteriota</taxon>
        <taxon>Cyanophyceae</taxon>
        <taxon>Nostocales</taxon>
        <taxon>Nostocaceae</taxon>
        <taxon>Nostoc</taxon>
    </lineage>
</organism>
<protein>
    <submittedName>
        <fullName evidence="1">Uncharacterized protein</fullName>
    </submittedName>
</protein>
<keyword evidence="2" id="KW-1185">Reference proteome</keyword>
<dbReference type="AlphaFoldDB" id="A0A0M5MK95"/>
<dbReference type="Gene3D" id="2.130.10.10">
    <property type="entry name" value="YVTN repeat-like/Quinoprotein amine dehydrogenase"/>
    <property type="match status" value="1"/>
</dbReference>
<accession>A0A0M5MK95</accession>
<evidence type="ECO:0000313" key="2">
    <source>
        <dbReference type="Proteomes" id="UP000062645"/>
    </source>
</evidence>
<evidence type="ECO:0000313" key="1">
    <source>
        <dbReference type="EMBL" id="ALF51805.1"/>
    </source>
</evidence>
<reference evidence="2" key="1">
    <citation type="submission" date="2015-07" db="EMBL/GenBank/DDBJ databases">
        <title>Genome Of Nitrogen-Fixing Cyanobacterium Nostoc piscinale CENA21 From Solimoes/Amazon River Floodplain Sediments And Comparative Genomics To Uncover Biosynthetic Natural Products Potential.</title>
        <authorList>
            <person name="Leao T.F."/>
            <person name="Leao P.N."/>
            <person name="Guimaraes P.I."/>
            <person name="de Melo A.G.C."/>
            <person name="Ramos R.T.J."/>
            <person name="Silva A."/>
            <person name="Fiore M.F."/>
            <person name="Schneider M.P.C."/>
        </authorList>
    </citation>
    <scope>NUCLEOTIDE SEQUENCE [LARGE SCALE GENOMIC DNA]</scope>
    <source>
        <strain evidence="2">CENA21</strain>
    </source>
</reference>
<gene>
    <name evidence="1" type="ORF">ACX27_01395</name>
</gene>
<dbReference type="Proteomes" id="UP000062645">
    <property type="component" value="Chromosome"/>
</dbReference>
<proteinExistence type="predicted"/>
<reference evidence="1 2" key="2">
    <citation type="journal article" date="2016" name="Genome Announc.">
        <title>Draft Genome Sequence of the N2-Fixing Cyanobacterium Nostoc piscinale CENA21, Isolated from the Brazilian Amazon Floodplain.</title>
        <authorList>
            <person name="Leao T."/>
            <person name="Guimaraes P.I."/>
            <person name="de Melo A.G."/>
            <person name="Ramos R.T."/>
            <person name="Leao P.N."/>
            <person name="Silva A."/>
            <person name="Fiore M.F."/>
            <person name="Schneider M.P."/>
        </authorList>
    </citation>
    <scope>NUCLEOTIDE SEQUENCE [LARGE SCALE GENOMIC DNA]</scope>
    <source>
        <strain evidence="1 2">CENA21</strain>
    </source>
</reference>
<sequence>MQSCSLDENSSCKKNVAVLGVLLLLGACSSQIDGISQATNTVKAKVENCPQAEVVALSEQKQNEGFYDRFDWHIRNIVADDDTIKFQTLKQDFVFCRANNTWTVQKGTLPKDLQPPTNYAAFAQDIVNPKFKNINFQDKTYQYRVVQEPNYSLGSNNNLSRPEVKDPTKDKIVFELITPNNKTPQRQTLYTLKDLQNAAVKAGFSAEGNLLGVPRITSSLIYGDKIWWSIAFEQGEGNNGIATIVSYDPKTDKFSLIQPQALAFTQITDLAITGDVNSPTFWMGTNVSGEGNLYIPAKGLVAYRPDNSLSTYTTNNSPLVGAISDKLRVENNILWVSSANGVCQVKWQAADSPQNWSCWRFTAMAKVPATLPIYSASTNQKSAASLAANDTVEVLWWSPVKFQTNKGRYEVTYPQGFTTKLNEGASKYEFGRSLPTGKPPIEWPGFEWHWNGQRFIRALDEVSLNLVGGGPQGIGSGEFKPELPMNWNAMRGDLELLDISPKSTSVKYYSGWVDSEKLQPYLTVVPQTRPQNPQPNPLLKVK</sequence>
<dbReference type="InterPro" id="IPR015943">
    <property type="entry name" value="WD40/YVTN_repeat-like_dom_sf"/>
</dbReference>
<dbReference type="KEGG" id="npz:ACX27_01395"/>
<dbReference type="EMBL" id="CP012036">
    <property type="protein sequence ID" value="ALF51805.1"/>
    <property type="molecule type" value="Genomic_DNA"/>
</dbReference>